<evidence type="ECO:0000313" key="1">
    <source>
        <dbReference type="EMBL" id="KIY92025.1"/>
    </source>
</evidence>
<dbReference type="EMBL" id="KK106032">
    <property type="protein sequence ID" value="KIY92025.1"/>
    <property type="molecule type" value="Genomic_DNA"/>
</dbReference>
<sequence length="65" mass="6601">MDQLSQCSLMARGTPLPDLLATETIMLVTGSSGCWTVVNARAAGGMVAVLLITRAHAGGRLGTSA</sequence>
<dbReference type="KEGG" id="mng:MNEG_15939"/>
<proteinExistence type="predicted"/>
<name>A0A0D2M9D5_9CHLO</name>
<protein>
    <submittedName>
        <fullName evidence="1">Uncharacterized protein</fullName>
    </submittedName>
</protein>
<dbReference type="GeneID" id="25733649"/>
<evidence type="ECO:0000313" key="2">
    <source>
        <dbReference type="Proteomes" id="UP000054498"/>
    </source>
</evidence>
<feature type="non-terminal residue" evidence="1">
    <location>
        <position position="65"/>
    </location>
</feature>
<keyword evidence="2" id="KW-1185">Reference proteome</keyword>
<organism evidence="1 2">
    <name type="scientific">Monoraphidium neglectum</name>
    <dbReference type="NCBI Taxonomy" id="145388"/>
    <lineage>
        <taxon>Eukaryota</taxon>
        <taxon>Viridiplantae</taxon>
        <taxon>Chlorophyta</taxon>
        <taxon>core chlorophytes</taxon>
        <taxon>Chlorophyceae</taxon>
        <taxon>CS clade</taxon>
        <taxon>Sphaeropleales</taxon>
        <taxon>Selenastraceae</taxon>
        <taxon>Monoraphidium</taxon>
    </lineage>
</organism>
<dbReference type="RefSeq" id="XP_013891045.1">
    <property type="nucleotide sequence ID" value="XM_014035591.1"/>
</dbReference>
<reference evidence="1 2" key="1">
    <citation type="journal article" date="2013" name="BMC Genomics">
        <title>Reconstruction of the lipid metabolism for the microalga Monoraphidium neglectum from its genome sequence reveals characteristics suitable for biofuel production.</title>
        <authorList>
            <person name="Bogen C."/>
            <person name="Al-Dilaimi A."/>
            <person name="Albersmeier A."/>
            <person name="Wichmann J."/>
            <person name="Grundmann M."/>
            <person name="Rupp O."/>
            <person name="Lauersen K.J."/>
            <person name="Blifernez-Klassen O."/>
            <person name="Kalinowski J."/>
            <person name="Goesmann A."/>
            <person name="Mussgnug J.H."/>
            <person name="Kruse O."/>
        </authorList>
    </citation>
    <scope>NUCLEOTIDE SEQUENCE [LARGE SCALE GENOMIC DNA]</scope>
    <source>
        <strain evidence="1 2">SAG 48.87</strain>
    </source>
</reference>
<accession>A0A0D2M9D5</accession>
<dbReference type="Proteomes" id="UP000054498">
    <property type="component" value="Unassembled WGS sequence"/>
</dbReference>
<dbReference type="AlphaFoldDB" id="A0A0D2M9D5"/>
<gene>
    <name evidence="1" type="ORF">MNEG_15939</name>
</gene>